<reference evidence="9" key="1">
    <citation type="submission" date="2022-11" db="EMBL/GenBank/DDBJ databases">
        <title>Biodiversity and phylogenetic relationships of bacteria.</title>
        <authorList>
            <person name="Machado R.A.R."/>
            <person name="Bhat A."/>
            <person name="Loulou A."/>
            <person name="Kallel S."/>
        </authorList>
    </citation>
    <scope>NUCLEOTIDE SEQUENCE</scope>
    <source>
        <strain evidence="9">K-TC2</strain>
    </source>
</reference>
<dbReference type="InterPro" id="IPR035906">
    <property type="entry name" value="MetI-like_sf"/>
</dbReference>
<evidence type="ECO:0000256" key="6">
    <source>
        <dbReference type="ARBA" id="ARBA00023136"/>
    </source>
</evidence>
<protein>
    <submittedName>
        <fullName evidence="9">ABC transporter permease</fullName>
    </submittedName>
</protein>
<comment type="caution">
    <text evidence="9">The sequence shown here is derived from an EMBL/GenBank/DDBJ whole genome shotgun (WGS) entry which is preliminary data.</text>
</comment>
<keyword evidence="5 7" id="KW-1133">Transmembrane helix</keyword>
<evidence type="ECO:0000256" key="4">
    <source>
        <dbReference type="ARBA" id="ARBA00022692"/>
    </source>
</evidence>
<comment type="similarity">
    <text evidence="7">Belongs to the binding-protein-dependent transport system permease family.</text>
</comment>
<keyword evidence="2 7" id="KW-0813">Transport</keyword>
<dbReference type="GO" id="GO:0005886">
    <property type="term" value="C:plasma membrane"/>
    <property type="evidence" value="ECO:0007669"/>
    <property type="project" value="UniProtKB-SubCell"/>
</dbReference>
<keyword evidence="4 7" id="KW-0812">Transmembrane</keyword>
<dbReference type="RefSeq" id="WP_266340866.1">
    <property type="nucleotide sequence ID" value="NZ_JAPKNK010000013.1"/>
</dbReference>
<dbReference type="Pfam" id="PF19300">
    <property type="entry name" value="BPD_transp_1_N"/>
    <property type="match status" value="1"/>
</dbReference>
<dbReference type="PANTHER" id="PTHR43163:SF6">
    <property type="entry name" value="DIPEPTIDE TRANSPORT SYSTEM PERMEASE PROTEIN DPPB-RELATED"/>
    <property type="match status" value="1"/>
</dbReference>
<evidence type="ECO:0000313" key="9">
    <source>
        <dbReference type="EMBL" id="MCX5571904.1"/>
    </source>
</evidence>
<feature type="transmembrane region" description="Helical" evidence="7">
    <location>
        <begin position="257"/>
        <end position="283"/>
    </location>
</feature>
<dbReference type="Pfam" id="PF00528">
    <property type="entry name" value="BPD_transp_1"/>
    <property type="match status" value="1"/>
</dbReference>
<proteinExistence type="inferred from homology"/>
<feature type="transmembrane region" description="Helical" evidence="7">
    <location>
        <begin position="203"/>
        <end position="222"/>
    </location>
</feature>
<keyword evidence="10" id="KW-1185">Reference proteome</keyword>
<feature type="transmembrane region" description="Helical" evidence="7">
    <location>
        <begin position="101"/>
        <end position="122"/>
    </location>
</feature>
<feature type="transmembrane region" description="Helical" evidence="7">
    <location>
        <begin position="303"/>
        <end position="326"/>
    </location>
</feature>
<keyword evidence="3" id="KW-1003">Cell membrane</keyword>
<evidence type="ECO:0000256" key="2">
    <source>
        <dbReference type="ARBA" id="ARBA00022448"/>
    </source>
</evidence>
<name>A0A9X3E5G0_9HYPH</name>
<feature type="transmembrane region" description="Helical" evidence="7">
    <location>
        <begin position="134"/>
        <end position="156"/>
    </location>
</feature>
<dbReference type="CDD" id="cd06261">
    <property type="entry name" value="TM_PBP2"/>
    <property type="match status" value="1"/>
</dbReference>
<comment type="subcellular location">
    <subcellularLocation>
        <location evidence="1 7">Cell membrane</location>
        <topology evidence="1 7">Multi-pass membrane protein</topology>
    </subcellularLocation>
</comment>
<gene>
    <name evidence="9" type="ORF">OSH07_22075</name>
</gene>
<keyword evidence="6 7" id="KW-0472">Membrane</keyword>
<dbReference type="PROSITE" id="PS50928">
    <property type="entry name" value="ABC_TM1"/>
    <property type="match status" value="1"/>
</dbReference>
<evidence type="ECO:0000256" key="5">
    <source>
        <dbReference type="ARBA" id="ARBA00022989"/>
    </source>
</evidence>
<evidence type="ECO:0000313" key="10">
    <source>
        <dbReference type="Proteomes" id="UP001144805"/>
    </source>
</evidence>
<evidence type="ECO:0000256" key="3">
    <source>
        <dbReference type="ARBA" id="ARBA00022475"/>
    </source>
</evidence>
<evidence type="ECO:0000259" key="8">
    <source>
        <dbReference type="PROSITE" id="PS50928"/>
    </source>
</evidence>
<evidence type="ECO:0000256" key="7">
    <source>
        <dbReference type="RuleBase" id="RU363032"/>
    </source>
</evidence>
<dbReference type="GO" id="GO:0071916">
    <property type="term" value="F:dipeptide transmembrane transporter activity"/>
    <property type="evidence" value="ECO:0007669"/>
    <property type="project" value="TreeGrafter"/>
</dbReference>
<dbReference type="InterPro" id="IPR000515">
    <property type="entry name" value="MetI-like"/>
</dbReference>
<organism evidence="9 10">
    <name type="scientific">Kaistia nematophila</name>
    <dbReference type="NCBI Taxonomy" id="2994654"/>
    <lineage>
        <taxon>Bacteria</taxon>
        <taxon>Pseudomonadati</taxon>
        <taxon>Pseudomonadota</taxon>
        <taxon>Alphaproteobacteria</taxon>
        <taxon>Hyphomicrobiales</taxon>
        <taxon>Kaistiaceae</taxon>
        <taxon>Kaistia</taxon>
    </lineage>
</organism>
<dbReference type="Gene3D" id="1.10.3720.10">
    <property type="entry name" value="MetI-like"/>
    <property type="match status" value="1"/>
</dbReference>
<dbReference type="AlphaFoldDB" id="A0A9X3E5G0"/>
<dbReference type="Proteomes" id="UP001144805">
    <property type="component" value="Unassembled WGS sequence"/>
</dbReference>
<feature type="transmembrane region" description="Helical" evidence="7">
    <location>
        <begin position="9"/>
        <end position="29"/>
    </location>
</feature>
<dbReference type="PANTHER" id="PTHR43163">
    <property type="entry name" value="DIPEPTIDE TRANSPORT SYSTEM PERMEASE PROTEIN DPPB-RELATED"/>
    <property type="match status" value="1"/>
</dbReference>
<accession>A0A9X3E5G0</accession>
<dbReference type="SUPFAM" id="SSF161098">
    <property type="entry name" value="MetI-like"/>
    <property type="match status" value="1"/>
</dbReference>
<evidence type="ECO:0000256" key="1">
    <source>
        <dbReference type="ARBA" id="ARBA00004651"/>
    </source>
</evidence>
<dbReference type="InterPro" id="IPR045621">
    <property type="entry name" value="BPD_transp_1_N"/>
</dbReference>
<feature type="domain" description="ABC transmembrane type-1" evidence="8">
    <location>
        <begin position="95"/>
        <end position="326"/>
    </location>
</feature>
<sequence length="341" mass="36693">MLRLISGRVVTSLISLVGASLIAFVLLRLTPGDPARLFLGQFAGEEAVQALRAELGLNGSILSQYLIYMQRFLMGDWGFSYSTGQSVAGLLLARFPATVELGLFAFLFAFVAAVACALVAVYRRGPISDSGARAASFFAQGVPPFWFGLMMLLIFFEGFGWLPGPEGRLGLRIIPPPTVTGLLTVDSLLAGDWAAFRDAIRHLILPAITLGLMPFGFLYRLLRANLEGVTREPFITVARGRGLTRWAAYVRHALPNAFLPTLTAAGLLFGQLLAGSVLVERVFVWPGAGALVTDGVLKQDFSVVQAFILLSAFIYVITSLIVDILAAMLDPRIAQSQGGGR</sequence>
<dbReference type="EMBL" id="JAPKNK010000013">
    <property type="protein sequence ID" value="MCX5571904.1"/>
    <property type="molecule type" value="Genomic_DNA"/>
</dbReference>